<reference evidence="10 11" key="1">
    <citation type="submission" date="2020-09" db="EMBL/GenBank/DDBJ databases">
        <authorList>
            <person name="Yoon J.-W."/>
        </authorList>
    </citation>
    <scope>NUCLEOTIDE SEQUENCE [LARGE SCALE GENOMIC DNA]</scope>
    <source>
        <strain evidence="10 11">KMU-140</strain>
    </source>
</reference>
<keyword evidence="4 8" id="KW-0812">Transmembrane</keyword>
<sequence length="236" mass="25055">MREIDDAVRQDDAQQFFKKYGVALGSALVLGLAAFGGYLAWDRYQEGQLEAQSETLITALDYSQAGNFDQASEAAAPLIDSQQAGPRTAARFLQAGAALEQGNTAEAVELYAAIAADETAPGVLRDLALVREVASNFDERDPAEVIAKLEGLTQPDNAFFGSAAELTAIAHLEQGSRAEAGALFAAIAKDDEQPETLRTRARQMAGLLGVDAIEDVEQLLEDEGVNAEQGLVPLSQ</sequence>
<evidence type="ECO:0000256" key="7">
    <source>
        <dbReference type="ARBA" id="ARBA00023186"/>
    </source>
</evidence>
<dbReference type="EMBL" id="JACXLC010000001">
    <property type="protein sequence ID" value="MBD2842275.1"/>
    <property type="molecule type" value="Genomic_DNA"/>
</dbReference>
<evidence type="ECO:0000256" key="5">
    <source>
        <dbReference type="ARBA" id="ARBA00022989"/>
    </source>
</evidence>
<comment type="caution">
    <text evidence="10">The sequence shown here is derived from an EMBL/GenBank/DDBJ whole genome shotgun (WGS) entry which is preliminary data.</text>
</comment>
<evidence type="ECO:0000313" key="11">
    <source>
        <dbReference type="Proteomes" id="UP000635384"/>
    </source>
</evidence>
<evidence type="ECO:0000313" key="10">
    <source>
        <dbReference type="EMBL" id="MBD2842275.1"/>
    </source>
</evidence>
<evidence type="ECO:0000259" key="9">
    <source>
        <dbReference type="Pfam" id="PF09976"/>
    </source>
</evidence>
<dbReference type="Proteomes" id="UP000635384">
    <property type="component" value="Unassembled WGS sequence"/>
</dbReference>
<dbReference type="PANTHER" id="PTHR38035:SF1">
    <property type="entry name" value="ANCILLARY SECYEG TRANSLOCON SUBUNIT"/>
    <property type="match status" value="1"/>
</dbReference>
<evidence type="ECO:0000256" key="2">
    <source>
        <dbReference type="ARBA" id="ARBA00004236"/>
    </source>
</evidence>
<feature type="transmembrane region" description="Helical" evidence="8">
    <location>
        <begin position="20"/>
        <end position="41"/>
    </location>
</feature>
<keyword evidence="5 8" id="KW-1133">Transmembrane helix</keyword>
<evidence type="ECO:0000256" key="8">
    <source>
        <dbReference type="SAM" id="Phobius"/>
    </source>
</evidence>
<keyword evidence="6 8" id="KW-0472">Membrane</keyword>
<evidence type="ECO:0000256" key="6">
    <source>
        <dbReference type="ARBA" id="ARBA00023136"/>
    </source>
</evidence>
<keyword evidence="11" id="KW-1185">Reference proteome</keyword>
<protein>
    <submittedName>
        <fullName evidence="10">Tetratricopeptide repeat protein</fullName>
    </submittedName>
</protein>
<evidence type="ECO:0000256" key="1">
    <source>
        <dbReference type="ARBA" id="ARBA00004167"/>
    </source>
</evidence>
<keyword evidence="7" id="KW-0143">Chaperone</keyword>
<dbReference type="InterPro" id="IPR018704">
    <property type="entry name" value="SecYEG/CpoB_TPR"/>
</dbReference>
<evidence type="ECO:0000256" key="3">
    <source>
        <dbReference type="ARBA" id="ARBA00022475"/>
    </source>
</evidence>
<comment type="subcellular location">
    <subcellularLocation>
        <location evidence="2">Cell membrane</location>
    </subcellularLocation>
    <subcellularLocation>
        <location evidence="1">Membrane</location>
        <topology evidence="1">Single-pass membrane protein</topology>
    </subcellularLocation>
</comment>
<dbReference type="PANTHER" id="PTHR38035">
    <property type="entry name" value="UPF0070 PROTEIN YFGM"/>
    <property type="match status" value="1"/>
</dbReference>
<feature type="domain" description="Ancillary SecYEG translocon subunit/Cell division coordinator CpoB TPR" evidence="9">
    <location>
        <begin position="15"/>
        <end position="193"/>
    </location>
</feature>
<keyword evidence="3" id="KW-1003">Cell membrane</keyword>
<organism evidence="10 11">
    <name type="scientific">Erythrobacter rubeus</name>
    <dbReference type="NCBI Taxonomy" id="2760803"/>
    <lineage>
        <taxon>Bacteria</taxon>
        <taxon>Pseudomonadati</taxon>
        <taxon>Pseudomonadota</taxon>
        <taxon>Alphaproteobacteria</taxon>
        <taxon>Sphingomonadales</taxon>
        <taxon>Erythrobacteraceae</taxon>
        <taxon>Erythrobacter/Porphyrobacter group</taxon>
        <taxon>Erythrobacter</taxon>
    </lineage>
</organism>
<proteinExistence type="predicted"/>
<dbReference type="Pfam" id="PF09976">
    <property type="entry name" value="TPR_21"/>
    <property type="match status" value="1"/>
</dbReference>
<dbReference type="InterPro" id="IPR026039">
    <property type="entry name" value="YfgM"/>
</dbReference>
<evidence type="ECO:0000256" key="4">
    <source>
        <dbReference type="ARBA" id="ARBA00022692"/>
    </source>
</evidence>
<gene>
    <name evidence="10" type="ORF">IB285_08410</name>
</gene>
<accession>A0ABR8KNR9</accession>
<name>A0ABR8KNR9_9SPHN</name>